<evidence type="ECO:0000313" key="8">
    <source>
        <dbReference type="Proteomes" id="UP000260844"/>
    </source>
</evidence>
<dbReference type="Proteomes" id="UP000434462">
    <property type="component" value="Unassembled WGS sequence"/>
</dbReference>
<gene>
    <name evidence="5" type="primary">tssD</name>
    <name evidence="6" type="ORF">DXD40_17835</name>
    <name evidence="1" type="ORF">ERS852462_03994</name>
    <name evidence="2" type="ORF">GAQ70_17645</name>
    <name evidence="3" type="ORF">GAQ72_16490</name>
    <name evidence="4" type="ORF">GAQ75_19440</name>
    <name evidence="5" type="ORF">POZ10_14595</name>
</gene>
<reference evidence="5" key="4">
    <citation type="submission" date="2022-10" db="EMBL/GenBank/DDBJ databases">
        <title>Human gut microbiome strain richness.</title>
        <authorList>
            <person name="Chen-Liaw A."/>
        </authorList>
    </citation>
    <scope>NUCLEOTIDE SEQUENCE</scope>
    <source>
        <strain evidence="5">1001713st1_F9_1001713B170221_170320</strain>
    </source>
</reference>
<evidence type="ECO:0000313" key="1">
    <source>
        <dbReference type="EMBL" id="CUP55542.1"/>
    </source>
</evidence>
<dbReference type="EMBL" id="JAQNSI010000423">
    <property type="protein sequence ID" value="MDC1901843.1"/>
    <property type="molecule type" value="Genomic_DNA"/>
</dbReference>
<dbReference type="EMBL" id="WCUR01000073">
    <property type="protein sequence ID" value="KAB4113226.1"/>
    <property type="molecule type" value="Genomic_DNA"/>
</dbReference>
<dbReference type="InterPro" id="IPR041408">
    <property type="entry name" value="Hcp_Tssd"/>
</dbReference>
<dbReference type="Pfam" id="PF17642">
    <property type="entry name" value="TssD"/>
    <property type="match status" value="1"/>
</dbReference>
<dbReference type="RefSeq" id="WP_007832783.1">
    <property type="nucleotide sequence ID" value="NZ_CP072239.1"/>
</dbReference>
<reference evidence="1 7" key="1">
    <citation type="submission" date="2015-09" db="EMBL/GenBank/DDBJ databases">
        <authorList>
            <consortium name="Pathogen Informatics"/>
        </authorList>
    </citation>
    <scope>NUCLEOTIDE SEQUENCE [LARGE SCALE GENOMIC DNA]</scope>
    <source>
        <strain evidence="1 7">2789STDY5834847</strain>
    </source>
</reference>
<evidence type="ECO:0000313" key="7">
    <source>
        <dbReference type="Proteomes" id="UP000095614"/>
    </source>
</evidence>
<dbReference type="EMBL" id="QSPV01000022">
    <property type="protein sequence ID" value="RGJ89808.1"/>
    <property type="molecule type" value="Genomic_DNA"/>
</dbReference>
<dbReference type="EMBL" id="WCUQ01000013">
    <property type="protein sequence ID" value="KAB4121424.1"/>
    <property type="molecule type" value="Genomic_DNA"/>
</dbReference>
<dbReference type="GO" id="GO:0033104">
    <property type="term" value="C:type VI protein secretion system complex"/>
    <property type="evidence" value="ECO:0007669"/>
    <property type="project" value="InterPro"/>
</dbReference>
<evidence type="ECO:0000313" key="6">
    <source>
        <dbReference type="EMBL" id="RGJ89808.1"/>
    </source>
</evidence>
<proteinExistence type="predicted"/>
<name>A0A174P3G3_BACUN</name>
<dbReference type="EMBL" id="WCUP01000013">
    <property type="protein sequence ID" value="KAB4107111.1"/>
    <property type="molecule type" value="Genomic_DNA"/>
</dbReference>
<sequence length="132" mass="15214">MAFKASFKFSDSREFDVLTWRVKFNRDVDPKGRPASDIYGGTIYVEVESTPDTIVLDKMFKQYQPVNGNIVFKKADEDAKMKELVFENGYVVDYEEALNVANQYPMTIKFAISAQTVKMDEATFVQDWPENN</sequence>
<dbReference type="EMBL" id="CZAF01000014">
    <property type="protein sequence ID" value="CUP55542.1"/>
    <property type="molecule type" value="Genomic_DNA"/>
</dbReference>
<dbReference type="Proteomes" id="UP000441711">
    <property type="component" value="Unassembled WGS sequence"/>
</dbReference>
<dbReference type="AlphaFoldDB" id="A0A174P3G3"/>
<organism evidence="1 7">
    <name type="scientific">Bacteroides uniformis</name>
    <dbReference type="NCBI Taxonomy" id="820"/>
    <lineage>
        <taxon>Bacteria</taxon>
        <taxon>Pseudomonadati</taxon>
        <taxon>Bacteroidota</taxon>
        <taxon>Bacteroidia</taxon>
        <taxon>Bacteroidales</taxon>
        <taxon>Bacteroidaceae</taxon>
        <taxon>Bacteroides</taxon>
    </lineage>
</organism>
<reference evidence="9 10" key="3">
    <citation type="journal article" date="2019" name="Nat. Med.">
        <title>A library of human gut bacterial isolates paired with longitudinal multiomics data enables mechanistic microbiome research.</title>
        <authorList>
            <person name="Poyet M."/>
            <person name="Groussin M."/>
            <person name="Gibbons S.M."/>
            <person name="Avila-Pacheco J."/>
            <person name="Jiang X."/>
            <person name="Kearney S.M."/>
            <person name="Perrotta A.R."/>
            <person name="Berdy B."/>
            <person name="Zhao S."/>
            <person name="Lieberman T.D."/>
            <person name="Swanson P.K."/>
            <person name="Smith M."/>
            <person name="Roesemann S."/>
            <person name="Alexander J.E."/>
            <person name="Rich S.A."/>
            <person name="Livny J."/>
            <person name="Vlamakis H."/>
            <person name="Clish C."/>
            <person name="Bullock K."/>
            <person name="Deik A."/>
            <person name="Scott J."/>
            <person name="Pierce K.A."/>
            <person name="Xavier R.J."/>
            <person name="Alm E.J."/>
        </authorList>
    </citation>
    <scope>NUCLEOTIDE SEQUENCE [LARGE SCALE GENOMIC DNA]</scope>
    <source>
        <strain evidence="2 11">BIOML-A36</strain>
        <strain evidence="4 10">BIOML-A37</strain>
        <strain evidence="3 9">BIOML-A38</strain>
    </source>
</reference>
<protein>
    <submittedName>
        <fullName evidence="2">Type VI secretion system needle protein Hcp</fullName>
    </submittedName>
    <submittedName>
        <fullName evidence="5">Type VI secretion system tube protein TssD</fullName>
    </submittedName>
</protein>
<evidence type="ECO:0000313" key="5">
    <source>
        <dbReference type="EMBL" id="MDC1901843.1"/>
    </source>
</evidence>
<evidence type="ECO:0000313" key="10">
    <source>
        <dbReference type="Proteomes" id="UP000438773"/>
    </source>
</evidence>
<accession>A0A174P3G3</accession>
<evidence type="ECO:0000313" key="3">
    <source>
        <dbReference type="EMBL" id="KAB4113226.1"/>
    </source>
</evidence>
<evidence type="ECO:0000313" key="4">
    <source>
        <dbReference type="EMBL" id="KAB4121424.1"/>
    </source>
</evidence>
<evidence type="ECO:0000313" key="9">
    <source>
        <dbReference type="Proteomes" id="UP000434462"/>
    </source>
</evidence>
<dbReference type="Proteomes" id="UP000438773">
    <property type="component" value="Unassembled WGS sequence"/>
</dbReference>
<dbReference type="OrthoDB" id="955509at2"/>
<evidence type="ECO:0000313" key="2">
    <source>
        <dbReference type="EMBL" id="KAB4107111.1"/>
    </source>
</evidence>
<dbReference type="GeneID" id="93448888"/>
<dbReference type="Proteomes" id="UP001222603">
    <property type="component" value="Unassembled WGS sequence"/>
</dbReference>
<dbReference type="Proteomes" id="UP000260844">
    <property type="component" value="Unassembled WGS sequence"/>
</dbReference>
<dbReference type="Proteomes" id="UP000095614">
    <property type="component" value="Unassembled WGS sequence"/>
</dbReference>
<reference evidence="6 8" key="2">
    <citation type="submission" date="2018-08" db="EMBL/GenBank/DDBJ databases">
        <title>A genome reference for cultivated species of the human gut microbiota.</title>
        <authorList>
            <person name="Zou Y."/>
            <person name="Xue W."/>
            <person name="Luo G."/>
        </authorList>
    </citation>
    <scope>NUCLEOTIDE SEQUENCE [LARGE SCALE GENOMIC DNA]</scope>
    <source>
        <strain evidence="6 8">TM04-30</strain>
    </source>
</reference>
<evidence type="ECO:0000313" key="11">
    <source>
        <dbReference type="Proteomes" id="UP000441711"/>
    </source>
</evidence>